<dbReference type="STRING" id="760142.Hipma_0976"/>
<evidence type="ECO:0000259" key="7">
    <source>
        <dbReference type="Pfam" id="PF08478"/>
    </source>
</evidence>
<keyword evidence="1" id="KW-1003">Cell membrane</keyword>
<evidence type="ECO:0000313" key="9">
    <source>
        <dbReference type="Proteomes" id="UP000008139"/>
    </source>
</evidence>
<proteinExistence type="predicted"/>
<name>F2LW08_HIPMA</name>
<keyword evidence="4 6" id="KW-1133">Transmembrane helix</keyword>
<evidence type="ECO:0000256" key="6">
    <source>
        <dbReference type="SAM" id="Phobius"/>
    </source>
</evidence>
<dbReference type="KEGG" id="hmr:Hipma_0976"/>
<dbReference type="AlphaFoldDB" id="F2LW08"/>
<feature type="transmembrane region" description="Helical" evidence="6">
    <location>
        <begin position="22"/>
        <end position="47"/>
    </location>
</feature>
<evidence type="ECO:0000313" key="8">
    <source>
        <dbReference type="EMBL" id="AEA33942.1"/>
    </source>
</evidence>
<keyword evidence="6" id="KW-0472">Membrane</keyword>
<dbReference type="eggNOG" id="COG1589">
    <property type="taxonomic scope" value="Bacteria"/>
</dbReference>
<dbReference type="Gene3D" id="3.10.20.310">
    <property type="entry name" value="membrane protein fhac"/>
    <property type="match status" value="1"/>
</dbReference>
<gene>
    <name evidence="8" type="ordered locus">Hipma_0976</name>
</gene>
<evidence type="ECO:0000256" key="2">
    <source>
        <dbReference type="ARBA" id="ARBA00022618"/>
    </source>
</evidence>
<dbReference type="PANTHER" id="PTHR35851:SF1">
    <property type="entry name" value="CELL DIVISION PROTEIN FTSQ"/>
    <property type="match status" value="1"/>
</dbReference>
<dbReference type="EMBL" id="CP002606">
    <property type="protein sequence ID" value="AEA33942.1"/>
    <property type="molecule type" value="Genomic_DNA"/>
</dbReference>
<sequence length="261" mass="30126">MLDYKDLKKDEKPKQKNVSFKYIVNIAKLVVSLSIIAGFFILAAYAYNQYSSKYAKLRYVVIDGNRALPKTLISHIATKGSSLKLSSYKENIIYYNLISNPWIENARISKIYPDTLYIKVKEKSPSAAVILKKTAYIIDKNGSIIDTYKQYLRLPKLIKISTPNKAFLNNKTLLKAVMVMYEKLDKVEKINYIEIVSNSYQLAHFKGGLNVAVNSFDCPEKAITRLKEKWNYLYSLKNKLDSVSICFDNKFVLRWKKGVKR</sequence>
<dbReference type="InterPro" id="IPR013685">
    <property type="entry name" value="POTRA_FtsQ_type"/>
</dbReference>
<dbReference type="GO" id="GO:0090529">
    <property type="term" value="P:cell septum assembly"/>
    <property type="evidence" value="ECO:0007669"/>
    <property type="project" value="InterPro"/>
</dbReference>
<reference evidence="9" key="2">
    <citation type="submission" date="2011-03" db="EMBL/GenBank/DDBJ databases">
        <title>The complete genome of Hippea maritima DSM 10411.</title>
        <authorList>
            <consortium name="US DOE Joint Genome Institute (JGI-PGF)"/>
            <person name="Lucas S."/>
            <person name="Copeland A."/>
            <person name="Lapidus A."/>
            <person name="Bruce D."/>
            <person name="Goodwin L."/>
            <person name="Pitluck S."/>
            <person name="Peters L."/>
            <person name="Kyrpides N."/>
            <person name="Mavromatis K."/>
            <person name="Pagani I."/>
            <person name="Ivanova N."/>
            <person name="Mikhailova N."/>
            <person name="Lu M."/>
            <person name="Detter J.C."/>
            <person name="Tapia R."/>
            <person name="Han C."/>
            <person name="Land M."/>
            <person name="Hauser L."/>
            <person name="Markowitz V."/>
            <person name="Cheng J.-F."/>
            <person name="Hugenholtz P."/>
            <person name="Woyke T."/>
            <person name="Wu D."/>
            <person name="Spring S."/>
            <person name="Schroeder M."/>
            <person name="Brambilla E."/>
            <person name="Klenk H.-P."/>
            <person name="Eisen J.A."/>
        </authorList>
    </citation>
    <scope>NUCLEOTIDE SEQUENCE [LARGE SCALE GENOMIC DNA]</scope>
    <source>
        <strain evidence="9">ATCC 700847 / DSM 10411 / MH2</strain>
    </source>
</reference>
<dbReference type="HOGENOM" id="CLU_1064655_0_0_7"/>
<dbReference type="PANTHER" id="PTHR35851">
    <property type="entry name" value="CELL DIVISION PROTEIN FTSQ"/>
    <property type="match status" value="1"/>
</dbReference>
<keyword evidence="9" id="KW-1185">Reference proteome</keyword>
<dbReference type="InterPro" id="IPR026579">
    <property type="entry name" value="FtsQ"/>
</dbReference>
<evidence type="ECO:0000256" key="4">
    <source>
        <dbReference type="ARBA" id="ARBA00022989"/>
    </source>
</evidence>
<organism evidence="8 9">
    <name type="scientific">Hippea maritima (strain ATCC 700847 / DSM 10411 / MH2)</name>
    <dbReference type="NCBI Taxonomy" id="760142"/>
    <lineage>
        <taxon>Bacteria</taxon>
        <taxon>Pseudomonadati</taxon>
        <taxon>Campylobacterota</taxon>
        <taxon>Desulfurellia</taxon>
        <taxon>Desulfurellales</taxon>
        <taxon>Hippeaceae</taxon>
        <taxon>Hippea</taxon>
    </lineage>
</organism>
<dbReference type="InParanoid" id="F2LW08"/>
<evidence type="ECO:0000256" key="1">
    <source>
        <dbReference type="ARBA" id="ARBA00022475"/>
    </source>
</evidence>
<accession>F2LW08</accession>
<dbReference type="OrthoDB" id="9783091at2"/>
<reference evidence="8 9" key="1">
    <citation type="journal article" date="2011" name="Stand. Genomic Sci.">
        <title>Complete genome sequence of the thermophilic sulfur-reducer Hippea maritima type strain (MH(2)).</title>
        <authorList>
            <person name="Huntemann M."/>
            <person name="Lu M."/>
            <person name="Nolan M."/>
            <person name="Lapidus A."/>
            <person name="Lucas S."/>
            <person name="Hammon N."/>
            <person name="Deshpande S."/>
            <person name="Cheng J.F."/>
            <person name="Tapia R."/>
            <person name="Han C."/>
            <person name="Goodwin L."/>
            <person name="Pitluck S."/>
            <person name="Liolios K."/>
            <person name="Pagani I."/>
            <person name="Ivanova N."/>
            <person name="Ovchinikova G."/>
            <person name="Pati A."/>
            <person name="Chen A."/>
            <person name="Palaniappan K."/>
            <person name="Land M."/>
            <person name="Hauser L."/>
            <person name="Jeffries C.D."/>
            <person name="Detter J.C."/>
            <person name="Brambilla E.M."/>
            <person name="Rohde M."/>
            <person name="Spring S."/>
            <person name="Goker M."/>
            <person name="Woyke T."/>
            <person name="Bristow J."/>
            <person name="Eisen J.A."/>
            <person name="Markowitz V."/>
            <person name="Hugenholtz P."/>
            <person name="Kyrpides N.C."/>
            <person name="Klenk H.P."/>
            <person name="Mavromatis K."/>
        </authorList>
    </citation>
    <scope>NUCLEOTIDE SEQUENCE [LARGE SCALE GENOMIC DNA]</scope>
    <source>
        <strain evidence="9">ATCC 700847 / DSM 10411 / MH2</strain>
    </source>
</reference>
<protein>
    <submittedName>
        <fullName evidence="8">Polypeptide-transport-associated domain protein FtsQ-type</fullName>
    </submittedName>
</protein>
<dbReference type="Pfam" id="PF08478">
    <property type="entry name" value="POTRA_1"/>
    <property type="match status" value="1"/>
</dbReference>
<keyword evidence="3 6" id="KW-0812">Transmembrane</keyword>
<keyword evidence="2" id="KW-0132">Cell division</keyword>
<dbReference type="Proteomes" id="UP000008139">
    <property type="component" value="Chromosome"/>
</dbReference>
<evidence type="ECO:0000256" key="3">
    <source>
        <dbReference type="ARBA" id="ARBA00022692"/>
    </source>
</evidence>
<dbReference type="RefSeq" id="WP_013681981.1">
    <property type="nucleotide sequence ID" value="NC_015318.1"/>
</dbReference>
<feature type="domain" description="POTRA" evidence="7">
    <location>
        <begin position="56"/>
        <end position="122"/>
    </location>
</feature>
<keyword evidence="5" id="KW-0131">Cell cycle</keyword>
<evidence type="ECO:0000256" key="5">
    <source>
        <dbReference type="ARBA" id="ARBA00023306"/>
    </source>
</evidence>